<dbReference type="WBParaSite" id="GPUH_0001484301-mRNA-1">
    <property type="protein sequence ID" value="GPUH_0001484301-mRNA-1"/>
    <property type="gene ID" value="GPUH_0001484301"/>
</dbReference>
<feature type="region of interest" description="Disordered" evidence="1">
    <location>
        <begin position="44"/>
        <end position="64"/>
    </location>
</feature>
<accession>A0A183E1I3</accession>
<proteinExistence type="predicted"/>
<feature type="compositionally biased region" description="Polar residues" evidence="1">
    <location>
        <begin position="218"/>
        <end position="236"/>
    </location>
</feature>
<organism evidence="4">
    <name type="scientific">Gongylonema pulchrum</name>
    <dbReference type="NCBI Taxonomy" id="637853"/>
    <lineage>
        <taxon>Eukaryota</taxon>
        <taxon>Metazoa</taxon>
        <taxon>Ecdysozoa</taxon>
        <taxon>Nematoda</taxon>
        <taxon>Chromadorea</taxon>
        <taxon>Rhabditida</taxon>
        <taxon>Spirurina</taxon>
        <taxon>Spiruromorpha</taxon>
        <taxon>Spiruroidea</taxon>
        <taxon>Gongylonematidae</taxon>
        <taxon>Gongylonema</taxon>
    </lineage>
</organism>
<evidence type="ECO:0000313" key="3">
    <source>
        <dbReference type="Proteomes" id="UP000271098"/>
    </source>
</evidence>
<protein>
    <submittedName>
        <fullName evidence="2 4">Uncharacterized protein</fullName>
    </submittedName>
</protein>
<dbReference type="OrthoDB" id="5874823at2759"/>
<evidence type="ECO:0000313" key="4">
    <source>
        <dbReference type="WBParaSite" id="GPUH_0001484301-mRNA-1"/>
    </source>
</evidence>
<feature type="region of interest" description="Disordered" evidence="1">
    <location>
        <begin position="175"/>
        <end position="255"/>
    </location>
</feature>
<feature type="compositionally biased region" description="Basic residues" evidence="1">
    <location>
        <begin position="49"/>
        <end position="58"/>
    </location>
</feature>
<dbReference type="AlphaFoldDB" id="A0A183E1I3"/>
<reference evidence="4" key="1">
    <citation type="submission" date="2016-06" db="UniProtKB">
        <authorList>
            <consortium name="WormBaseParasite"/>
        </authorList>
    </citation>
    <scope>IDENTIFICATION</scope>
</reference>
<dbReference type="Proteomes" id="UP000271098">
    <property type="component" value="Unassembled WGS sequence"/>
</dbReference>
<reference evidence="2 3" key="2">
    <citation type="submission" date="2018-11" db="EMBL/GenBank/DDBJ databases">
        <authorList>
            <consortium name="Pathogen Informatics"/>
        </authorList>
    </citation>
    <scope>NUCLEOTIDE SEQUENCE [LARGE SCALE GENOMIC DNA]</scope>
</reference>
<evidence type="ECO:0000313" key="2">
    <source>
        <dbReference type="EMBL" id="VDN24838.1"/>
    </source>
</evidence>
<sequence>MVPKHIFGFGSSFAVTAPSSQIAGRSTNAGLCASHPYVGTVERLASRSSPRRSPHRRAGAGAAAASSVMHIGDLKRAVEDVVLRPEDNRLSEMGKRSTIAALDLCQMGPAHGTTRNAGLRQISQQRIAGGAAAAAARTSSSCSGEMLASSTESTCSTVLIHHGAASTAGVSATTAGGASALSLPPTARHTPFRFGDFDERSSTRSASGGGGGDPSPLPYTSNIIETTTEVRMQQPPSEEWAGSGGARECGPSQLSSGVEGVISLSNIDFASNYFSP</sequence>
<gene>
    <name evidence="2" type="ORF">GPUH_LOCUS14824</name>
</gene>
<name>A0A183E1I3_9BILA</name>
<keyword evidence="3" id="KW-1185">Reference proteome</keyword>
<dbReference type="EMBL" id="UYRT01081691">
    <property type="protein sequence ID" value="VDN24838.1"/>
    <property type="molecule type" value="Genomic_DNA"/>
</dbReference>
<evidence type="ECO:0000256" key="1">
    <source>
        <dbReference type="SAM" id="MobiDB-lite"/>
    </source>
</evidence>